<keyword evidence="9" id="KW-1185">Reference proteome</keyword>
<dbReference type="STRING" id="1317117.ATO7_09262"/>
<evidence type="ECO:0000313" key="9">
    <source>
        <dbReference type="Proteomes" id="UP000192342"/>
    </source>
</evidence>
<dbReference type="Pfam" id="PF00355">
    <property type="entry name" value="Rieske"/>
    <property type="match status" value="1"/>
</dbReference>
<comment type="caution">
    <text evidence="8">The sequence shown here is derived from an EMBL/GenBank/DDBJ whole genome shotgun (WGS) entry which is preliminary data.</text>
</comment>
<evidence type="ECO:0000256" key="6">
    <source>
        <dbReference type="ARBA" id="ARBA00023014"/>
    </source>
</evidence>
<comment type="cofactor">
    <cofactor evidence="1">
        <name>Fe cation</name>
        <dbReference type="ChEBI" id="CHEBI:24875"/>
    </cofactor>
</comment>
<dbReference type="Pfam" id="PF00848">
    <property type="entry name" value="Ring_hydroxyl_A"/>
    <property type="match status" value="1"/>
</dbReference>
<dbReference type="SUPFAM" id="SSF50022">
    <property type="entry name" value="ISP domain"/>
    <property type="match status" value="1"/>
</dbReference>
<dbReference type="AlphaFoldDB" id="A0A1Y1SDZ6"/>
<dbReference type="CDD" id="cd08887">
    <property type="entry name" value="RHO_alpha_C_3"/>
    <property type="match status" value="1"/>
</dbReference>
<keyword evidence="4" id="KW-0560">Oxidoreductase</keyword>
<sequence>MLEEVLGLKQGNQLFLDEQVTQNPVNEYLDAERFEREQQHLFRTLPSILAHASEIAEPNSFLRRTTQGLPLLILRGDDGEARVFLNVCRHRGTRLVDDRSGCKKRHSCPYHAWTWNSRGQFVAAPHFEAGFPGTDPTELGLKQLPSIERHGFIWLMPQDHEIDLSTFLGELDAELAWLDGANLSHHQTDEQHRQCNWKLLPEGGLEAYHFRIAHRNTIAKLFNDNLSSYQCLGPHIRSILPRASIVELAEQERSSWNIRDHSNVLYTVFPTSMFLVQSDHVIWIRVEPVGPEKTELRLMTLKPKETDKPSDYWDANHELTIKTLNEDFDLAESMQSGMRSGANESLRFGRFEGALSKFNETIRQHLV</sequence>
<keyword evidence="2" id="KW-0001">2Fe-2S</keyword>
<dbReference type="InterPro" id="IPR017941">
    <property type="entry name" value="Rieske_2Fe-2S"/>
</dbReference>
<evidence type="ECO:0000256" key="3">
    <source>
        <dbReference type="ARBA" id="ARBA00022723"/>
    </source>
</evidence>
<evidence type="ECO:0000256" key="1">
    <source>
        <dbReference type="ARBA" id="ARBA00001962"/>
    </source>
</evidence>
<name>A0A1Y1SDZ6_9GAMM</name>
<feature type="domain" description="Rieske" evidence="7">
    <location>
        <begin position="48"/>
        <end position="155"/>
    </location>
</feature>
<keyword evidence="3" id="KW-0479">Metal-binding</keyword>
<dbReference type="Gene3D" id="2.102.10.10">
    <property type="entry name" value="Rieske [2Fe-2S] iron-sulphur domain"/>
    <property type="match status" value="1"/>
</dbReference>
<evidence type="ECO:0000256" key="2">
    <source>
        <dbReference type="ARBA" id="ARBA00022714"/>
    </source>
</evidence>
<dbReference type="InterPro" id="IPR015879">
    <property type="entry name" value="Ring_hydroxy_dOase_asu_C_dom"/>
</dbReference>
<evidence type="ECO:0000259" key="7">
    <source>
        <dbReference type="PROSITE" id="PS51296"/>
    </source>
</evidence>
<dbReference type="GO" id="GO:0051537">
    <property type="term" value="F:2 iron, 2 sulfur cluster binding"/>
    <property type="evidence" value="ECO:0007669"/>
    <property type="project" value="UniProtKB-KW"/>
</dbReference>
<dbReference type="PRINTS" id="PR00090">
    <property type="entry name" value="RNGDIOXGNASE"/>
</dbReference>
<dbReference type="GO" id="GO:0005506">
    <property type="term" value="F:iron ion binding"/>
    <property type="evidence" value="ECO:0007669"/>
    <property type="project" value="InterPro"/>
</dbReference>
<dbReference type="InterPro" id="IPR001663">
    <property type="entry name" value="Rng_hydr_dOase-A"/>
</dbReference>
<keyword evidence="6" id="KW-0411">Iron-sulfur</keyword>
<dbReference type="PROSITE" id="PS51296">
    <property type="entry name" value="RIESKE"/>
    <property type="match status" value="1"/>
</dbReference>
<keyword evidence="5" id="KW-0408">Iron</keyword>
<evidence type="ECO:0000313" key="8">
    <source>
        <dbReference type="EMBL" id="ORE87218.1"/>
    </source>
</evidence>
<dbReference type="InterPro" id="IPR036922">
    <property type="entry name" value="Rieske_2Fe-2S_sf"/>
</dbReference>
<dbReference type="EMBL" id="AQQV01000002">
    <property type="protein sequence ID" value="ORE87218.1"/>
    <property type="molecule type" value="Genomic_DNA"/>
</dbReference>
<reference evidence="8 9" key="1">
    <citation type="submission" date="2013-04" db="EMBL/GenBank/DDBJ databases">
        <title>Oceanococcus atlanticus 22II-S10r2 Genome Sequencing.</title>
        <authorList>
            <person name="Lai Q."/>
            <person name="Li G."/>
            <person name="Shao Z."/>
        </authorList>
    </citation>
    <scope>NUCLEOTIDE SEQUENCE [LARGE SCALE GENOMIC DNA]</scope>
    <source>
        <strain evidence="8 9">22II-S10r2</strain>
    </source>
</reference>
<organism evidence="8 9">
    <name type="scientific">Oceanococcus atlanticus</name>
    <dbReference type="NCBI Taxonomy" id="1317117"/>
    <lineage>
        <taxon>Bacteria</taxon>
        <taxon>Pseudomonadati</taxon>
        <taxon>Pseudomonadota</taxon>
        <taxon>Gammaproteobacteria</taxon>
        <taxon>Chromatiales</taxon>
        <taxon>Oceanococcaceae</taxon>
        <taxon>Oceanococcus</taxon>
    </lineage>
</organism>
<dbReference type="CDD" id="cd03469">
    <property type="entry name" value="Rieske_RO_Alpha_N"/>
    <property type="match status" value="1"/>
</dbReference>
<gene>
    <name evidence="8" type="ORF">ATO7_09262</name>
</gene>
<protein>
    <submittedName>
        <fullName evidence="8">Rieske (2Fe-2S) domain-containing protein</fullName>
    </submittedName>
</protein>
<dbReference type="SUPFAM" id="SSF55961">
    <property type="entry name" value="Bet v1-like"/>
    <property type="match status" value="1"/>
</dbReference>
<evidence type="ECO:0000256" key="5">
    <source>
        <dbReference type="ARBA" id="ARBA00023004"/>
    </source>
</evidence>
<accession>A0A1Y1SDZ6</accession>
<dbReference type="PANTHER" id="PTHR43756:SF5">
    <property type="entry name" value="CHOLINE MONOOXYGENASE, CHLOROPLASTIC"/>
    <property type="match status" value="1"/>
</dbReference>
<dbReference type="Gene3D" id="3.90.380.10">
    <property type="entry name" value="Naphthalene 1,2-dioxygenase Alpha Subunit, Chain A, domain 1"/>
    <property type="match status" value="2"/>
</dbReference>
<dbReference type="Proteomes" id="UP000192342">
    <property type="component" value="Unassembled WGS sequence"/>
</dbReference>
<dbReference type="PANTHER" id="PTHR43756">
    <property type="entry name" value="CHOLINE MONOOXYGENASE, CHLOROPLASTIC"/>
    <property type="match status" value="1"/>
</dbReference>
<dbReference type="GO" id="GO:0016491">
    <property type="term" value="F:oxidoreductase activity"/>
    <property type="evidence" value="ECO:0007669"/>
    <property type="project" value="UniProtKB-KW"/>
</dbReference>
<evidence type="ECO:0000256" key="4">
    <source>
        <dbReference type="ARBA" id="ARBA00023002"/>
    </source>
</evidence>
<proteinExistence type="predicted"/>